<dbReference type="SUPFAM" id="SSF52833">
    <property type="entry name" value="Thioredoxin-like"/>
    <property type="match status" value="1"/>
</dbReference>
<proteinExistence type="predicted"/>
<sequence length="217" mass="23825">MILFYSVYCNHCKMLLEHLKRYDKEKIIKLVSIDELRSKNMNIESKIHSVPAFMILPSKEILFGKAVFDHLLLPGRGILCSTQSTRLDKSASGSGAGTGTSDSDVIPLTNTSSDKEDEPLAFTLNTASFSDNFSIIENDTQELNDKNYNWDFITNDANISDGIKNISATAAIAASGVASIELGGSGRDDGDGSTMTKSEKTNQSLEELKRLRDTQKF</sequence>
<dbReference type="Pfam" id="PF00085">
    <property type="entry name" value="Thioredoxin"/>
    <property type="match status" value="1"/>
</dbReference>
<feature type="region of interest" description="Disordered" evidence="1">
    <location>
        <begin position="183"/>
        <end position="217"/>
    </location>
</feature>
<dbReference type="Gene3D" id="3.40.30.10">
    <property type="entry name" value="Glutaredoxin"/>
    <property type="match status" value="1"/>
</dbReference>
<dbReference type="InterPro" id="IPR036249">
    <property type="entry name" value="Thioredoxin-like_sf"/>
</dbReference>
<dbReference type="CDD" id="cd01659">
    <property type="entry name" value="TRX_superfamily"/>
    <property type="match status" value="1"/>
</dbReference>
<accession>A0A6C0LKG4</accession>
<feature type="domain" description="Thioredoxin" evidence="2">
    <location>
        <begin position="2"/>
        <end position="59"/>
    </location>
</feature>
<evidence type="ECO:0000256" key="1">
    <source>
        <dbReference type="SAM" id="MobiDB-lite"/>
    </source>
</evidence>
<protein>
    <recommendedName>
        <fullName evidence="2">Thioredoxin domain-containing protein</fullName>
    </recommendedName>
</protein>
<evidence type="ECO:0000259" key="2">
    <source>
        <dbReference type="Pfam" id="PF00085"/>
    </source>
</evidence>
<evidence type="ECO:0000313" key="3">
    <source>
        <dbReference type="EMBL" id="QHU31416.1"/>
    </source>
</evidence>
<dbReference type="EMBL" id="MN740526">
    <property type="protein sequence ID" value="QHU31416.1"/>
    <property type="molecule type" value="Genomic_DNA"/>
</dbReference>
<feature type="region of interest" description="Disordered" evidence="1">
    <location>
        <begin position="87"/>
        <end position="117"/>
    </location>
</feature>
<dbReference type="InterPro" id="IPR013766">
    <property type="entry name" value="Thioredoxin_domain"/>
</dbReference>
<reference evidence="3" key="1">
    <citation type="journal article" date="2020" name="Nature">
        <title>Giant virus diversity and host interactions through global metagenomics.</title>
        <authorList>
            <person name="Schulz F."/>
            <person name="Roux S."/>
            <person name="Paez-Espino D."/>
            <person name="Jungbluth S."/>
            <person name="Walsh D.A."/>
            <person name="Denef V.J."/>
            <person name="McMahon K.D."/>
            <person name="Konstantinidis K.T."/>
            <person name="Eloe-Fadrosh E.A."/>
            <person name="Kyrpides N.C."/>
            <person name="Woyke T."/>
        </authorList>
    </citation>
    <scope>NUCLEOTIDE SEQUENCE</scope>
    <source>
        <strain evidence="3">GVMAG-M-3300027963-21</strain>
    </source>
</reference>
<dbReference type="AlphaFoldDB" id="A0A6C0LKG4"/>
<name>A0A6C0LKG4_9ZZZZ</name>
<organism evidence="3">
    <name type="scientific">viral metagenome</name>
    <dbReference type="NCBI Taxonomy" id="1070528"/>
    <lineage>
        <taxon>unclassified sequences</taxon>
        <taxon>metagenomes</taxon>
        <taxon>organismal metagenomes</taxon>
    </lineage>
</organism>
<feature type="compositionally biased region" description="Basic and acidic residues" evidence="1">
    <location>
        <begin position="206"/>
        <end position="217"/>
    </location>
</feature>